<keyword evidence="2" id="KW-1185">Reference proteome</keyword>
<sequence length="93" mass="9340">MAQVPGADGNAYRVVGVLGGPDGAVGDHEGQVEAAGSAAVRAQEPVQIGRYPQHLAPCCDITGAAVGAHGMFDVFDQRGQPVVADGDDQVDVG</sequence>
<comment type="caution">
    <text evidence="1">The sequence shown here is derived from an EMBL/GenBank/DDBJ whole genome shotgun (WGS) entry which is preliminary data.</text>
</comment>
<reference evidence="1 2" key="1">
    <citation type="submission" date="2023-07" db="EMBL/GenBank/DDBJ databases">
        <title>Comparative genomics of wheat-associated soil bacteria to identify genetic determinants of phenazine resistance.</title>
        <authorList>
            <person name="Mouncey N."/>
        </authorList>
    </citation>
    <scope>NUCLEOTIDE SEQUENCE [LARGE SCALE GENOMIC DNA]</scope>
    <source>
        <strain evidence="1 2">V2I4</strain>
    </source>
</reference>
<evidence type="ECO:0000313" key="1">
    <source>
        <dbReference type="EMBL" id="MDQ1031526.1"/>
    </source>
</evidence>
<accession>A0ABU0T999</accession>
<name>A0ABU0T999_9ACTN</name>
<dbReference type="Proteomes" id="UP001230328">
    <property type="component" value="Unassembled WGS sequence"/>
</dbReference>
<gene>
    <name evidence="1" type="ORF">QF035_009108</name>
</gene>
<organism evidence="1 2">
    <name type="scientific">Streptomyces umbrinus</name>
    <dbReference type="NCBI Taxonomy" id="67370"/>
    <lineage>
        <taxon>Bacteria</taxon>
        <taxon>Bacillati</taxon>
        <taxon>Actinomycetota</taxon>
        <taxon>Actinomycetes</taxon>
        <taxon>Kitasatosporales</taxon>
        <taxon>Streptomycetaceae</taxon>
        <taxon>Streptomyces</taxon>
        <taxon>Streptomyces phaeochromogenes group</taxon>
    </lineage>
</organism>
<protein>
    <submittedName>
        <fullName evidence="1">Uncharacterized protein</fullName>
    </submittedName>
</protein>
<dbReference type="RefSeq" id="WP_373467047.1">
    <property type="nucleotide sequence ID" value="NZ_JAUSZI010000002.1"/>
</dbReference>
<dbReference type="EMBL" id="JAUSZI010000002">
    <property type="protein sequence ID" value="MDQ1031526.1"/>
    <property type="molecule type" value="Genomic_DNA"/>
</dbReference>
<evidence type="ECO:0000313" key="2">
    <source>
        <dbReference type="Proteomes" id="UP001230328"/>
    </source>
</evidence>
<proteinExistence type="predicted"/>